<reference evidence="8 9" key="1">
    <citation type="submission" date="2020-04" db="EMBL/GenBank/DDBJ databases">
        <authorList>
            <person name="Laetsch R D."/>
            <person name="Stevens L."/>
            <person name="Kumar S."/>
            <person name="Blaxter L. M."/>
        </authorList>
    </citation>
    <scope>NUCLEOTIDE SEQUENCE [LARGE SCALE GENOMIC DNA]</scope>
</reference>
<name>A0A8S1ERG2_9PELO</name>
<feature type="domain" description="C2H2-type" evidence="7">
    <location>
        <begin position="258"/>
        <end position="281"/>
    </location>
</feature>
<gene>
    <name evidence="8" type="ORF">CBOVIS_LOCUS6906</name>
</gene>
<comment type="caution">
    <text evidence="8">The sequence shown here is derived from an EMBL/GenBank/DDBJ whole genome shotgun (WGS) entry which is preliminary data.</text>
</comment>
<evidence type="ECO:0000256" key="2">
    <source>
        <dbReference type="ARBA" id="ARBA00022723"/>
    </source>
</evidence>
<evidence type="ECO:0000256" key="3">
    <source>
        <dbReference type="ARBA" id="ARBA00022737"/>
    </source>
</evidence>
<keyword evidence="9" id="KW-1185">Reference proteome</keyword>
<dbReference type="Gene3D" id="3.30.160.60">
    <property type="entry name" value="Classic Zinc Finger"/>
    <property type="match status" value="2"/>
</dbReference>
<dbReference type="Proteomes" id="UP000494206">
    <property type="component" value="Unassembled WGS sequence"/>
</dbReference>
<keyword evidence="5" id="KW-0862">Zinc</keyword>
<dbReference type="OrthoDB" id="8117402at2759"/>
<keyword evidence="4" id="KW-0863">Zinc-finger</keyword>
<evidence type="ECO:0000259" key="7">
    <source>
        <dbReference type="SMART" id="SM00355"/>
    </source>
</evidence>
<dbReference type="AlphaFoldDB" id="A0A8S1ERG2"/>
<evidence type="ECO:0000313" key="8">
    <source>
        <dbReference type="EMBL" id="CAB3404603.1"/>
    </source>
</evidence>
<accession>A0A8S1ERG2</accession>
<proteinExistence type="predicted"/>
<keyword evidence="2" id="KW-0479">Metal-binding</keyword>
<dbReference type="SMART" id="SM00355">
    <property type="entry name" value="ZnF_C2H2"/>
    <property type="match status" value="4"/>
</dbReference>
<evidence type="ECO:0000256" key="6">
    <source>
        <dbReference type="ARBA" id="ARBA00023242"/>
    </source>
</evidence>
<evidence type="ECO:0000256" key="5">
    <source>
        <dbReference type="ARBA" id="ARBA00022833"/>
    </source>
</evidence>
<comment type="subcellular location">
    <subcellularLocation>
        <location evidence="1">Nucleus</location>
    </subcellularLocation>
</comment>
<dbReference type="GO" id="GO:0005634">
    <property type="term" value="C:nucleus"/>
    <property type="evidence" value="ECO:0007669"/>
    <property type="project" value="UniProtKB-SubCell"/>
</dbReference>
<evidence type="ECO:0000256" key="4">
    <source>
        <dbReference type="ARBA" id="ARBA00022771"/>
    </source>
</evidence>
<sequence length="480" mass="54176">MSLSGEYCVEDLLRGTPKYAVIAIEEQSNVVQLFKDLVTLSQRNVRFFDDLCDHPLVKERFPNGIPPLAPSAPAAPQALQALPLPIIPQYTQPCSTSPTMTMVKSTRVDMSQTFPDVSKPTTFQVQIAKKSTEKRARPKATLLNGHNSHMKAIGATAEVFARSGDSSSQNYDQTIDQVIGKAISASCDPNVLVTSLFAQKQSPTAQATLSTMTNSNKKRDDSKLGELVTCKLCESRIMATRYSNLSNHVRRHATLKQYQCPLCPYQNNEQAKVRLHMQNQHMDTTATIIDKFSAEMQEMWERLMDECFPNHQEILQTAKETRRHNETSREASMQPEMSVDMDAANMTYTTREVCIYRCIECSAVVPCMSGQEVVKNNPLEAHLRADHSNDCYPYMCDECGYQNAEQWKIRWHISLRHTNNAAECTVSQSKSPMCSLFIKKYFTEADSTIPDDEEERELQRLLSPKPSTPIVGAKRRKMLV</sequence>
<keyword evidence="6" id="KW-0539">Nucleus</keyword>
<evidence type="ECO:0000256" key="1">
    <source>
        <dbReference type="ARBA" id="ARBA00004123"/>
    </source>
</evidence>
<dbReference type="PANTHER" id="PTHR24406">
    <property type="entry name" value="TRANSCRIPTIONAL REPRESSOR CTCFL-RELATED"/>
    <property type="match status" value="1"/>
</dbReference>
<dbReference type="InterPro" id="IPR013087">
    <property type="entry name" value="Znf_C2H2_type"/>
</dbReference>
<keyword evidence="3" id="KW-0677">Repeat</keyword>
<feature type="domain" description="C2H2-type" evidence="7">
    <location>
        <begin position="356"/>
        <end position="387"/>
    </location>
</feature>
<dbReference type="InterPro" id="IPR050888">
    <property type="entry name" value="ZnF_C2H2-type_TF"/>
</dbReference>
<dbReference type="GO" id="GO:0008270">
    <property type="term" value="F:zinc ion binding"/>
    <property type="evidence" value="ECO:0007669"/>
    <property type="project" value="UniProtKB-KW"/>
</dbReference>
<feature type="domain" description="C2H2-type" evidence="7">
    <location>
        <begin position="394"/>
        <end position="417"/>
    </location>
</feature>
<dbReference type="EMBL" id="CADEPM010000004">
    <property type="protein sequence ID" value="CAB3404603.1"/>
    <property type="molecule type" value="Genomic_DNA"/>
</dbReference>
<evidence type="ECO:0000313" key="9">
    <source>
        <dbReference type="Proteomes" id="UP000494206"/>
    </source>
</evidence>
<feature type="domain" description="C2H2-type" evidence="7">
    <location>
        <begin position="228"/>
        <end position="252"/>
    </location>
</feature>
<organism evidence="8 9">
    <name type="scientific">Caenorhabditis bovis</name>
    <dbReference type="NCBI Taxonomy" id="2654633"/>
    <lineage>
        <taxon>Eukaryota</taxon>
        <taxon>Metazoa</taxon>
        <taxon>Ecdysozoa</taxon>
        <taxon>Nematoda</taxon>
        <taxon>Chromadorea</taxon>
        <taxon>Rhabditida</taxon>
        <taxon>Rhabditina</taxon>
        <taxon>Rhabditomorpha</taxon>
        <taxon>Rhabditoidea</taxon>
        <taxon>Rhabditidae</taxon>
        <taxon>Peloderinae</taxon>
        <taxon>Caenorhabditis</taxon>
    </lineage>
</organism>
<protein>
    <recommendedName>
        <fullName evidence="7">C2H2-type domain-containing protein</fullName>
    </recommendedName>
</protein>